<dbReference type="Proteomes" id="UP000199183">
    <property type="component" value="Unassembled WGS sequence"/>
</dbReference>
<proteinExistence type="predicted"/>
<feature type="compositionally biased region" description="Basic and acidic residues" evidence="1">
    <location>
        <begin position="10"/>
        <end position="23"/>
    </location>
</feature>
<gene>
    <name evidence="2" type="ORF">SAMN04489806_0904</name>
</gene>
<keyword evidence="3" id="KW-1185">Reference proteome</keyword>
<evidence type="ECO:0000256" key="1">
    <source>
        <dbReference type="SAM" id="MobiDB-lite"/>
    </source>
</evidence>
<evidence type="ECO:0000313" key="3">
    <source>
        <dbReference type="Proteomes" id="UP000199183"/>
    </source>
</evidence>
<name>A0A1H4JXA5_9MICO</name>
<reference evidence="2 3" key="1">
    <citation type="submission" date="2016-10" db="EMBL/GenBank/DDBJ databases">
        <authorList>
            <person name="de Groot N.N."/>
        </authorList>
    </citation>
    <scope>NUCLEOTIDE SEQUENCE [LARGE SCALE GENOMIC DNA]</scope>
    <source>
        <strain evidence="2 3">DSM 21799</strain>
    </source>
</reference>
<feature type="region of interest" description="Disordered" evidence="1">
    <location>
        <begin position="1"/>
        <end position="23"/>
    </location>
</feature>
<dbReference type="STRING" id="640635.SAMN04489806_0904"/>
<dbReference type="AlphaFoldDB" id="A0A1H4JXA5"/>
<protein>
    <recommendedName>
        <fullName evidence="4">DUF1684 domain-containing protein</fullName>
    </recommendedName>
</protein>
<dbReference type="Pfam" id="PF07920">
    <property type="entry name" value="DUF1684"/>
    <property type="match status" value="1"/>
</dbReference>
<accession>A0A1H4JXA5</accession>
<dbReference type="InterPro" id="IPR012467">
    <property type="entry name" value="DUF1684"/>
</dbReference>
<dbReference type="RefSeq" id="WP_091180457.1">
    <property type="nucleotide sequence ID" value="NZ_FNRY01000001.1"/>
</dbReference>
<dbReference type="PANTHER" id="PTHR41913:SF1">
    <property type="entry name" value="DUF1684 DOMAIN-CONTAINING PROTEIN"/>
    <property type="match status" value="1"/>
</dbReference>
<dbReference type="EMBL" id="FNRY01000001">
    <property type="protein sequence ID" value="SEB50777.1"/>
    <property type="molecule type" value="Genomic_DNA"/>
</dbReference>
<dbReference type="OrthoDB" id="5493262at2"/>
<dbReference type="PANTHER" id="PTHR41913">
    <property type="entry name" value="DUF1684 DOMAIN-CONTAINING PROTEIN"/>
    <property type="match status" value="1"/>
</dbReference>
<evidence type="ECO:0000313" key="2">
    <source>
        <dbReference type="EMBL" id="SEB50777.1"/>
    </source>
</evidence>
<sequence>MTEPTLAAARADHDAWRRERRDSVTAPTGNLALVETRWLPDGARPNLASERQGAAASVTVTSLKRRNIDTGADEYGLRFWDAASPAIRAFEQISTFPYDPDWVVEATFTPVDAGRTIPFEHIRDNGGTRELVVPGDITFRRGGVDYRFAAFDDGGVLLLVFGDPTNGRDDDTGTYGSGRFLFVQRADDGGFGQPGTVTLDFNRAFVPPCGFSAQYNCPLPPAQNRFAEPVIAGEKQVRFTGGFDIYSA</sequence>
<organism evidence="2 3">
    <name type="scientific">Paramicrobacterium humi</name>
    <dbReference type="NCBI Taxonomy" id="640635"/>
    <lineage>
        <taxon>Bacteria</taxon>
        <taxon>Bacillati</taxon>
        <taxon>Actinomycetota</taxon>
        <taxon>Actinomycetes</taxon>
        <taxon>Micrococcales</taxon>
        <taxon>Microbacteriaceae</taxon>
        <taxon>Paramicrobacterium</taxon>
    </lineage>
</organism>
<evidence type="ECO:0008006" key="4">
    <source>
        <dbReference type="Google" id="ProtNLM"/>
    </source>
</evidence>